<organism evidence="2 3">
    <name type="scientific">Phyllosticta citricarpa</name>
    <dbReference type="NCBI Taxonomy" id="55181"/>
    <lineage>
        <taxon>Eukaryota</taxon>
        <taxon>Fungi</taxon>
        <taxon>Dikarya</taxon>
        <taxon>Ascomycota</taxon>
        <taxon>Pezizomycotina</taxon>
        <taxon>Dothideomycetes</taxon>
        <taxon>Dothideomycetes incertae sedis</taxon>
        <taxon>Botryosphaeriales</taxon>
        <taxon>Phyllostictaceae</taxon>
        <taxon>Phyllosticta</taxon>
    </lineage>
</organism>
<dbReference type="EMBL" id="JBBPDW010000004">
    <property type="protein sequence ID" value="KAK7553489.1"/>
    <property type="molecule type" value="Genomic_DNA"/>
</dbReference>
<proteinExistence type="predicted"/>
<feature type="compositionally biased region" description="Basic and acidic residues" evidence="1">
    <location>
        <begin position="23"/>
        <end position="59"/>
    </location>
</feature>
<feature type="compositionally biased region" description="Polar residues" evidence="1">
    <location>
        <begin position="123"/>
        <end position="137"/>
    </location>
</feature>
<feature type="region of interest" description="Disordered" evidence="1">
    <location>
        <begin position="1"/>
        <end position="93"/>
    </location>
</feature>
<evidence type="ECO:0000313" key="3">
    <source>
        <dbReference type="Proteomes" id="UP001365128"/>
    </source>
</evidence>
<name>A0ABR1MP66_9PEZI</name>
<feature type="compositionally biased region" description="Basic and acidic residues" evidence="1">
    <location>
        <begin position="1"/>
        <end position="14"/>
    </location>
</feature>
<evidence type="ECO:0000256" key="1">
    <source>
        <dbReference type="SAM" id="MobiDB-lite"/>
    </source>
</evidence>
<reference evidence="2 3" key="1">
    <citation type="submission" date="2024-04" db="EMBL/GenBank/DDBJ databases">
        <title>Phyllosticta paracitricarpa is synonymous to the EU quarantine fungus P. citricarpa based on phylogenomic analyses.</title>
        <authorList>
            <consortium name="Lawrence Berkeley National Laboratory"/>
            <person name="Van Ingen-Buijs V.A."/>
            <person name="Van Westerhoven A.C."/>
            <person name="Haridas S."/>
            <person name="Skiadas P."/>
            <person name="Martin F."/>
            <person name="Groenewald J.Z."/>
            <person name="Crous P.W."/>
            <person name="Seidl M.F."/>
        </authorList>
    </citation>
    <scope>NUCLEOTIDE SEQUENCE [LARGE SCALE GENOMIC DNA]</scope>
    <source>
        <strain evidence="2 3">CBS 122670</strain>
    </source>
</reference>
<dbReference type="Proteomes" id="UP001365128">
    <property type="component" value="Unassembled WGS sequence"/>
</dbReference>
<feature type="region of interest" description="Disordered" evidence="1">
    <location>
        <begin position="106"/>
        <end position="165"/>
    </location>
</feature>
<protein>
    <submittedName>
        <fullName evidence="2">Uncharacterized protein</fullName>
    </submittedName>
</protein>
<comment type="caution">
    <text evidence="2">The sequence shown here is derived from an EMBL/GenBank/DDBJ whole genome shotgun (WGS) entry which is preliminary data.</text>
</comment>
<gene>
    <name evidence="2" type="ORF">IWX46DRAFT_666672</name>
</gene>
<evidence type="ECO:0000313" key="2">
    <source>
        <dbReference type="EMBL" id="KAK7553489.1"/>
    </source>
</evidence>
<keyword evidence="3" id="KW-1185">Reference proteome</keyword>
<sequence>MTKEQKARNNDNKRSLRLQIIEPMERMRKRGIPEAEIKEWEAATRQARKERLAGEEFEKRPRRPNKKTAKDPKSTVSPPAVPGGTSNKAGDLSRYRQHCAPCLVGQAETSKKTKASKKAANLQALTSKGTTASQPTKALQPFMDPPAPQPPALQQSNLPLTPLSQAPIQKQECPKCFLKFPMSSFKTNRVKKPFSALCASCGADHSTASSKIYHKNKAKKANKAKTTDVSNGDQENKPPAKRTKTQRTLQKVSSQL</sequence>
<feature type="compositionally biased region" description="Polar residues" evidence="1">
    <location>
        <begin position="246"/>
        <end position="256"/>
    </location>
</feature>
<feature type="compositionally biased region" description="Basic residues" evidence="1">
    <location>
        <begin position="212"/>
        <end position="223"/>
    </location>
</feature>
<feature type="region of interest" description="Disordered" evidence="1">
    <location>
        <begin position="205"/>
        <end position="256"/>
    </location>
</feature>
<accession>A0ABR1MP66</accession>